<feature type="region of interest" description="Disordered" evidence="1">
    <location>
        <begin position="48"/>
        <end position="77"/>
    </location>
</feature>
<protein>
    <submittedName>
        <fullName evidence="2">Uncharacterized protein</fullName>
    </submittedName>
</protein>
<feature type="region of interest" description="Disordered" evidence="1">
    <location>
        <begin position="142"/>
        <end position="188"/>
    </location>
</feature>
<evidence type="ECO:0000313" key="3">
    <source>
        <dbReference type="Proteomes" id="UP001642484"/>
    </source>
</evidence>
<feature type="compositionally biased region" description="Basic and acidic residues" evidence="1">
    <location>
        <begin position="107"/>
        <end position="123"/>
    </location>
</feature>
<feature type="region of interest" description="Disordered" evidence="1">
    <location>
        <begin position="1"/>
        <end position="24"/>
    </location>
</feature>
<feature type="compositionally biased region" description="Basic and acidic residues" evidence="1">
    <location>
        <begin position="150"/>
        <end position="183"/>
    </location>
</feature>
<feature type="region of interest" description="Disordered" evidence="1">
    <location>
        <begin position="203"/>
        <end position="230"/>
    </location>
</feature>
<dbReference type="Proteomes" id="UP001642484">
    <property type="component" value="Unassembled WGS sequence"/>
</dbReference>
<evidence type="ECO:0000256" key="1">
    <source>
        <dbReference type="SAM" id="MobiDB-lite"/>
    </source>
</evidence>
<dbReference type="EMBL" id="CAXAMN010005557">
    <property type="protein sequence ID" value="CAK9014244.1"/>
    <property type="molecule type" value="Genomic_DNA"/>
</dbReference>
<feature type="region of interest" description="Disordered" evidence="1">
    <location>
        <begin position="92"/>
        <end position="124"/>
    </location>
</feature>
<name>A0ABP0JJD4_9DINO</name>
<organism evidence="2 3">
    <name type="scientific">Durusdinium trenchii</name>
    <dbReference type="NCBI Taxonomy" id="1381693"/>
    <lineage>
        <taxon>Eukaryota</taxon>
        <taxon>Sar</taxon>
        <taxon>Alveolata</taxon>
        <taxon>Dinophyceae</taxon>
        <taxon>Suessiales</taxon>
        <taxon>Symbiodiniaceae</taxon>
        <taxon>Durusdinium</taxon>
    </lineage>
</organism>
<proteinExistence type="predicted"/>
<gene>
    <name evidence="2" type="ORF">CCMP2556_LOCUS11594</name>
</gene>
<sequence>MCPVSRMGSAPPDMDAAPGCGRVPEVQRDGFQRVSGWRGFGGAVFPGLSLGGPCDPRQKRWQKSKRAAEPKDEEEDFPYKEWVSTLGRRTLMGPCRSKKQQQVSRGLMEKERLQKQRWQDARSKPRLPVALPVELLALEPSPTRMLARAGQRDRRGEGEGKKEVKEQRIPEVKKESKLPKVDDSLPLGWGRLQDYVNGVRIGPGSLFSHPWDRPTPSGIHPLPKRTEELT</sequence>
<evidence type="ECO:0000313" key="2">
    <source>
        <dbReference type="EMBL" id="CAK9014244.1"/>
    </source>
</evidence>
<accession>A0ABP0JJD4</accession>
<reference evidence="2 3" key="1">
    <citation type="submission" date="2024-02" db="EMBL/GenBank/DDBJ databases">
        <authorList>
            <person name="Chen Y."/>
            <person name="Shah S."/>
            <person name="Dougan E. K."/>
            <person name="Thang M."/>
            <person name="Chan C."/>
        </authorList>
    </citation>
    <scope>NUCLEOTIDE SEQUENCE [LARGE SCALE GENOMIC DNA]</scope>
</reference>
<keyword evidence="3" id="KW-1185">Reference proteome</keyword>
<comment type="caution">
    <text evidence="2">The sequence shown here is derived from an EMBL/GenBank/DDBJ whole genome shotgun (WGS) entry which is preliminary data.</text>
</comment>